<dbReference type="HOGENOM" id="CLU_037947_2_0_11"/>
<keyword evidence="1" id="KW-1133">Transmembrane helix</keyword>
<dbReference type="PANTHER" id="PTHR48098">
    <property type="entry name" value="ENTEROCHELIN ESTERASE-RELATED"/>
    <property type="match status" value="1"/>
</dbReference>
<dbReference type="Gene3D" id="3.40.50.1820">
    <property type="entry name" value="alpha/beta hydrolase"/>
    <property type="match status" value="1"/>
</dbReference>
<dbReference type="SUPFAM" id="SSF53474">
    <property type="entry name" value="alpha/beta-Hydrolases"/>
    <property type="match status" value="1"/>
</dbReference>
<dbReference type="InterPro" id="IPR000801">
    <property type="entry name" value="Esterase-like"/>
</dbReference>
<evidence type="ECO:0000313" key="3">
    <source>
        <dbReference type="Proteomes" id="UP000006820"/>
    </source>
</evidence>
<dbReference type="EMBL" id="AP006619">
    <property type="protein sequence ID" value="BAD60581.1"/>
    <property type="molecule type" value="Genomic_DNA"/>
</dbReference>
<dbReference type="InterPro" id="IPR050583">
    <property type="entry name" value="Mycobacterial_A85_antigen"/>
</dbReference>
<name>Q5YML0_NOCFA</name>
<feature type="transmembrane region" description="Helical" evidence="1">
    <location>
        <begin position="12"/>
        <end position="29"/>
    </location>
</feature>
<dbReference type="Pfam" id="PF00756">
    <property type="entry name" value="Esterase"/>
    <property type="match status" value="1"/>
</dbReference>
<proteinExistence type="predicted"/>
<keyword evidence="1" id="KW-0472">Membrane</keyword>
<dbReference type="ESTHER" id="nocfa-q5yml0">
    <property type="family name" value="A85-Est-Putative"/>
</dbReference>
<dbReference type="Proteomes" id="UP000006820">
    <property type="component" value="Plasmid pNF1"/>
</dbReference>
<feature type="transmembrane region" description="Helical" evidence="1">
    <location>
        <begin position="72"/>
        <end position="88"/>
    </location>
</feature>
<dbReference type="AlphaFoldDB" id="Q5YML0"/>
<protein>
    <submittedName>
        <fullName evidence="2">Putative esterase</fullName>
    </submittedName>
</protein>
<evidence type="ECO:0000256" key="1">
    <source>
        <dbReference type="SAM" id="Phobius"/>
    </source>
</evidence>
<dbReference type="InterPro" id="IPR029058">
    <property type="entry name" value="AB_hydrolase_fold"/>
</dbReference>
<evidence type="ECO:0000313" key="2">
    <source>
        <dbReference type="EMBL" id="BAD60581.1"/>
    </source>
</evidence>
<reference evidence="2 3" key="1">
    <citation type="journal article" date="2004" name="Proc. Natl. Acad. Sci. U.S.A.">
        <title>The complete genomic sequence of Nocardia farcinica IFM 10152.</title>
        <authorList>
            <person name="Ishikawa J."/>
            <person name="Yamashita A."/>
            <person name="Mikami Y."/>
            <person name="Hoshino Y."/>
            <person name="Kurita H."/>
            <person name="Hotta K."/>
            <person name="Shiba T."/>
            <person name="Hattori M."/>
        </authorList>
    </citation>
    <scope>NUCLEOTIDE SEQUENCE [LARGE SCALE GENOMIC DNA]</scope>
    <source>
        <strain evidence="2 3">IFM 10152</strain>
        <plasmid evidence="3">Plasmid pNF1</plasmid>
    </source>
</reference>
<geneLocation type="plasmid" evidence="2 3">
    <name>pNF1</name>
</geneLocation>
<dbReference type="eggNOG" id="COG0627">
    <property type="taxonomic scope" value="Bacteria"/>
</dbReference>
<accession>Q5YML0</accession>
<organism evidence="2 3">
    <name type="scientific">Nocardia farcinica (strain IFM 10152)</name>
    <dbReference type="NCBI Taxonomy" id="247156"/>
    <lineage>
        <taxon>Bacteria</taxon>
        <taxon>Bacillati</taxon>
        <taxon>Actinomycetota</taxon>
        <taxon>Actinomycetes</taxon>
        <taxon>Mycobacteriales</taxon>
        <taxon>Nocardiaceae</taxon>
        <taxon>Nocardia</taxon>
    </lineage>
</organism>
<dbReference type="KEGG" id="nfa:PNF1_550"/>
<feature type="transmembrane region" description="Helical" evidence="1">
    <location>
        <begin position="38"/>
        <end position="57"/>
    </location>
</feature>
<dbReference type="GO" id="GO:0016747">
    <property type="term" value="F:acyltransferase activity, transferring groups other than amino-acyl groups"/>
    <property type="evidence" value="ECO:0007669"/>
    <property type="project" value="TreeGrafter"/>
</dbReference>
<sequence length="430" mass="45950">MIMQWSLVTGPLPWLLSGVGALCAAWLIGARRRLSAQAVAECAGLGFGAAIVIWVVVERWWRPFPDALPRSVYTWVGIAVAALALLAVRISVTPRWIRRIAAVTAAVCVITACAVQINLEFGAYPTLEDLLGTGSDNRISLTAVPAAQPNPVTGWPIESVWSPPPPTQVDGRVVRAVIPGTRSGFRARPAEIYLPPAYFTDPRPLLPVLVLLPGQPGSPVDWLNGGRVDQTMDAFAAAHGGLAPVTVIADATGGAWRNPLCLDSRLGKVASYLAIDVPAWVNGRLQVDPDPRRWAIGGMSYGGTCALQIATNYPDRYPSFLDLSGDAEPSLGDRRQTVQAAFGGDTAAFERVNPPTLLRTRRYPNSAGALVTGTEDDTTLSAQRSIAAAARAAGMTITTRELPGGHNWSVWSAGLRIEMDWLAQRLGLTR</sequence>
<keyword evidence="2" id="KW-0614">Plasmid</keyword>
<keyword evidence="3" id="KW-1185">Reference proteome</keyword>
<gene>
    <name evidence="2" type="ordered locus">PNF1_550</name>
</gene>
<dbReference type="PANTHER" id="PTHR48098:SF1">
    <property type="entry name" value="DIACYLGLYCEROL ACYLTRANSFERASE_MYCOLYLTRANSFERASE AG85A"/>
    <property type="match status" value="1"/>
</dbReference>
<keyword evidence="1" id="KW-0812">Transmembrane</keyword>
<feature type="transmembrane region" description="Helical" evidence="1">
    <location>
        <begin position="100"/>
        <end position="119"/>
    </location>
</feature>